<keyword evidence="4" id="KW-1015">Disulfide bond</keyword>
<keyword evidence="8" id="KW-1185">Reference proteome</keyword>
<gene>
    <name evidence="7" type="primary">ypmQ_1</name>
    <name evidence="7" type="ORF">NEOCIP111885_01879</name>
</gene>
<feature type="domain" description="Thioredoxin" evidence="6">
    <location>
        <begin position="26"/>
        <end position="192"/>
    </location>
</feature>
<feature type="binding site" evidence="3">
    <location>
        <position position="64"/>
    </location>
    <ligand>
        <name>Cu cation</name>
        <dbReference type="ChEBI" id="CHEBI:23378"/>
    </ligand>
</feature>
<evidence type="ECO:0000256" key="3">
    <source>
        <dbReference type="PIRSR" id="PIRSR603782-1"/>
    </source>
</evidence>
<feature type="binding site" evidence="3">
    <location>
        <position position="68"/>
    </location>
    <ligand>
        <name>Cu cation</name>
        <dbReference type="ChEBI" id="CHEBI:23378"/>
    </ligand>
</feature>
<keyword evidence="3" id="KW-0479">Metal-binding</keyword>
<organism evidence="7 8">
    <name type="scientific">Pseudoneobacillus rhizosphaerae</name>
    <dbReference type="NCBI Taxonomy" id="2880968"/>
    <lineage>
        <taxon>Bacteria</taxon>
        <taxon>Bacillati</taxon>
        <taxon>Bacillota</taxon>
        <taxon>Bacilli</taxon>
        <taxon>Bacillales</taxon>
        <taxon>Bacillaceae</taxon>
        <taxon>Pseudoneobacillus</taxon>
    </lineage>
</organism>
<evidence type="ECO:0000259" key="6">
    <source>
        <dbReference type="PROSITE" id="PS51352"/>
    </source>
</evidence>
<dbReference type="PANTHER" id="PTHR12151">
    <property type="entry name" value="ELECTRON TRANSPORT PROTIN SCO1/SENC FAMILY MEMBER"/>
    <property type="match status" value="1"/>
</dbReference>
<dbReference type="AlphaFoldDB" id="A0A9C7LAN0"/>
<dbReference type="EMBL" id="CAKJTG010000009">
    <property type="protein sequence ID" value="CAG9608187.1"/>
    <property type="molecule type" value="Genomic_DNA"/>
</dbReference>
<evidence type="ECO:0000313" key="7">
    <source>
        <dbReference type="EMBL" id="CAG9608187.1"/>
    </source>
</evidence>
<name>A0A9C7LAN0_9BACI</name>
<feature type="binding site" evidence="3">
    <location>
        <position position="155"/>
    </location>
    <ligand>
        <name>Cu cation</name>
        <dbReference type="ChEBI" id="CHEBI:23378"/>
    </ligand>
</feature>
<comment type="caution">
    <text evidence="7">The sequence shown here is derived from an EMBL/GenBank/DDBJ whole genome shotgun (WGS) entry which is preliminary data.</text>
</comment>
<dbReference type="GO" id="GO:0046872">
    <property type="term" value="F:metal ion binding"/>
    <property type="evidence" value="ECO:0007669"/>
    <property type="project" value="UniProtKB-KW"/>
</dbReference>
<feature type="disulfide bond" description="Redox-active" evidence="4">
    <location>
        <begin position="64"/>
        <end position="68"/>
    </location>
</feature>
<evidence type="ECO:0000313" key="8">
    <source>
        <dbReference type="Proteomes" id="UP000789845"/>
    </source>
</evidence>
<dbReference type="PROSITE" id="PS51257">
    <property type="entry name" value="PROKAR_LIPOPROTEIN"/>
    <property type="match status" value="1"/>
</dbReference>
<proteinExistence type="inferred from homology"/>
<dbReference type="InterPro" id="IPR013766">
    <property type="entry name" value="Thioredoxin_domain"/>
</dbReference>
<evidence type="ECO:0000256" key="2">
    <source>
        <dbReference type="ARBA" id="ARBA00023008"/>
    </source>
</evidence>
<dbReference type="InterPro" id="IPR003782">
    <property type="entry name" value="SCO1/SenC"/>
</dbReference>
<sequence length="192" mass="21845">MKLKWTAMLLVLILFLTACGKNEIQNAVNWPVEDFNYTNQNGDSFGLKDLKGKVWVADFIFTNCEDVCLPMTYNMEKLQQMTKKEGIENIQFVSFSVDPNVDTPDVLKKYGENFNADFANWSFLTGYKDEEIAKLAMESFKTLVIKPQEGNQVGHGTDFYLVGPEGNILKAYTGLNDIPFEEIVKDIKTLQD</sequence>
<protein>
    <submittedName>
        <fullName evidence="7">SCO1 protein</fullName>
    </submittedName>
</protein>
<keyword evidence="5" id="KW-0732">Signal</keyword>
<dbReference type="CDD" id="cd02968">
    <property type="entry name" value="SCO"/>
    <property type="match status" value="1"/>
</dbReference>
<accession>A0A9C7LAN0</accession>
<evidence type="ECO:0000256" key="4">
    <source>
        <dbReference type="PIRSR" id="PIRSR603782-2"/>
    </source>
</evidence>
<keyword evidence="2 3" id="KW-0186">Copper</keyword>
<evidence type="ECO:0000256" key="1">
    <source>
        <dbReference type="ARBA" id="ARBA00010996"/>
    </source>
</evidence>
<dbReference type="PROSITE" id="PS51352">
    <property type="entry name" value="THIOREDOXIN_2"/>
    <property type="match status" value="1"/>
</dbReference>
<dbReference type="InterPro" id="IPR036249">
    <property type="entry name" value="Thioredoxin-like_sf"/>
</dbReference>
<feature type="signal peptide" evidence="5">
    <location>
        <begin position="1"/>
        <end position="20"/>
    </location>
</feature>
<dbReference type="Pfam" id="PF02630">
    <property type="entry name" value="SCO1-SenC"/>
    <property type="match status" value="1"/>
</dbReference>
<reference evidence="7" key="1">
    <citation type="submission" date="2021-10" db="EMBL/GenBank/DDBJ databases">
        <authorList>
            <person name="Criscuolo A."/>
        </authorList>
    </citation>
    <scope>NUCLEOTIDE SEQUENCE</scope>
    <source>
        <strain evidence="7">CIP111885</strain>
    </source>
</reference>
<evidence type="ECO:0000256" key="5">
    <source>
        <dbReference type="SAM" id="SignalP"/>
    </source>
</evidence>
<dbReference type="PANTHER" id="PTHR12151:SF25">
    <property type="entry name" value="LINALOOL DEHYDRATASE_ISOMERASE DOMAIN-CONTAINING PROTEIN"/>
    <property type="match status" value="1"/>
</dbReference>
<feature type="chain" id="PRO_5038339882" evidence="5">
    <location>
        <begin position="21"/>
        <end position="192"/>
    </location>
</feature>
<dbReference type="SUPFAM" id="SSF52833">
    <property type="entry name" value="Thioredoxin-like"/>
    <property type="match status" value="1"/>
</dbReference>
<dbReference type="Proteomes" id="UP000789845">
    <property type="component" value="Unassembled WGS sequence"/>
</dbReference>
<comment type="similarity">
    <text evidence="1">Belongs to the SCO1/2 family.</text>
</comment>
<dbReference type="Gene3D" id="3.40.30.10">
    <property type="entry name" value="Glutaredoxin"/>
    <property type="match status" value="1"/>
</dbReference>